<reference evidence="1 2" key="1">
    <citation type="journal article" date="2024" name="Int. J. Syst. Evol. Microbiol.">
        <title>Paenibacillus hexagrammi sp. nov., a novel bacterium isolated from the gut content of Hexagrammos agrammus.</title>
        <authorList>
            <person name="Jung H.K."/>
            <person name="Kim D.G."/>
            <person name="Zin H."/>
            <person name="Park J."/>
            <person name="Jung H."/>
            <person name="Kim Y.O."/>
            <person name="Kong H.J."/>
            <person name="Kim J.W."/>
            <person name="Kim Y.S."/>
        </authorList>
    </citation>
    <scope>NUCLEOTIDE SEQUENCE [LARGE SCALE GENOMIC DNA]</scope>
    <source>
        <strain evidence="1 2">YPD9-1</strain>
    </source>
</reference>
<gene>
    <name evidence="1" type="ORF">L0M14_00250</name>
</gene>
<name>A0ABY3SKX9_9BACL</name>
<organism evidence="1 2">
    <name type="scientific">Paenibacillus hexagrammi</name>
    <dbReference type="NCBI Taxonomy" id="2908839"/>
    <lineage>
        <taxon>Bacteria</taxon>
        <taxon>Bacillati</taxon>
        <taxon>Bacillota</taxon>
        <taxon>Bacilli</taxon>
        <taxon>Bacillales</taxon>
        <taxon>Paenibacillaceae</taxon>
        <taxon>Paenibacillus</taxon>
    </lineage>
</organism>
<evidence type="ECO:0000313" key="2">
    <source>
        <dbReference type="Proteomes" id="UP001649230"/>
    </source>
</evidence>
<dbReference type="RefSeq" id="WP_235120130.1">
    <property type="nucleotide sequence ID" value="NZ_CP090978.1"/>
</dbReference>
<accession>A0ABY3SKX9</accession>
<proteinExistence type="predicted"/>
<dbReference type="EMBL" id="CP090978">
    <property type="protein sequence ID" value="UJF33736.1"/>
    <property type="molecule type" value="Genomic_DNA"/>
</dbReference>
<keyword evidence="2" id="KW-1185">Reference proteome</keyword>
<evidence type="ECO:0000313" key="1">
    <source>
        <dbReference type="EMBL" id="UJF33736.1"/>
    </source>
</evidence>
<dbReference type="Proteomes" id="UP001649230">
    <property type="component" value="Chromosome"/>
</dbReference>
<protein>
    <submittedName>
        <fullName evidence="1">Uncharacterized protein</fullName>
    </submittedName>
</protein>
<sequence length="552" mass="65235">MKLIIREYLSLMKESEELDSMLSDLLLSMDIEPLSKPQRGVRQYGVDIAGIGIDPEDQVKKVFLFVIKQKDIDRSSWDSGPQAVRPSLNEIFDVYIQTMISSDFKHLPKKIIVATNGDLAQTIQMNWKMYIDERRREGEIEFDFWGGDKLSILIQEYLFNEYLFPQYAQSYLRKTLAFIDLNDYDLSHYFKLIDETLFQRELTKEKDRLKVIRLLHLSLNLIFLWSDNADNLKPALLSAERVILRVWDWLIKNNLIYNDKMVNEFLKLESTRSSINNAYFNKIQKYCYIKDGLSGYGAEEIEYPMLIFEQIGILSIMGLDCIYKSMFFENERNNLIENAKVVSDALIKLIKNNKASLYPLLDGHSNDINIALVLLFYLDKKDEMKNWLFELINHIFLNYRFNRRFPILSDSYEELIDIELNDLESKTESSTLIPIILEWAILLDFEQLYVETRDALVNILPKLNLQIWYPDDDSENFMYHTNALYESGSMRTSIDMPENFNEFKDQVLEEKEQHGDPQKFSFFSNGYLIIGLLSSRHFRTPVFPEYWRRFIT</sequence>